<evidence type="ECO:0000256" key="8">
    <source>
        <dbReference type="ARBA" id="ARBA00023136"/>
    </source>
</evidence>
<feature type="domain" description="Cation/H+ exchanger transmembrane" evidence="10">
    <location>
        <begin position="17"/>
        <end position="387"/>
    </location>
</feature>
<feature type="transmembrane region" description="Helical" evidence="9">
    <location>
        <begin position="335"/>
        <end position="356"/>
    </location>
</feature>
<dbReference type="EMBL" id="PGTM01000309">
    <property type="protein sequence ID" value="PJF34662.1"/>
    <property type="molecule type" value="Genomic_DNA"/>
</dbReference>
<reference evidence="11 12" key="1">
    <citation type="submission" date="2017-11" db="EMBL/GenBank/DDBJ databases">
        <title>Evolution of Phototrophy in the Chloroflexi Phylum Driven by Horizontal Gene Transfer.</title>
        <authorList>
            <person name="Ward L.M."/>
            <person name="Hemp J."/>
            <person name="Shih P.M."/>
            <person name="Mcglynn S.E."/>
            <person name="Fischer W."/>
        </authorList>
    </citation>
    <scope>NUCLEOTIDE SEQUENCE [LARGE SCALE GENOMIC DNA]</scope>
    <source>
        <strain evidence="11">JP3_13</strain>
    </source>
</reference>
<evidence type="ECO:0000256" key="2">
    <source>
        <dbReference type="ARBA" id="ARBA00022448"/>
    </source>
</evidence>
<dbReference type="Proteomes" id="UP000229681">
    <property type="component" value="Unassembled WGS sequence"/>
</dbReference>
<keyword evidence="2" id="KW-0813">Transport</keyword>
<proteinExistence type="predicted"/>
<keyword evidence="4" id="KW-1003">Cell membrane</keyword>
<evidence type="ECO:0000256" key="1">
    <source>
        <dbReference type="ARBA" id="ARBA00004651"/>
    </source>
</evidence>
<feature type="transmembrane region" description="Helical" evidence="9">
    <location>
        <begin position="90"/>
        <end position="112"/>
    </location>
</feature>
<feature type="transmembrane region" description="Helical" evidence="9">
    <location>
        <begin position="362"/>
        <end position="388"/>
    </location>
</feature>
<feature type="non-terminal residue" evidence="11">
    <location>
        <position position="426"/>
    </location>
</feature>
<evidence type="ECO:0000259" key="10">
    <source>
        <dbReference type="Pfam" id="PF00999"/>
    </source>
</evidence>
<feature type="transmembrane region" description="Helical" evidence="9">
    <location>
        <begin position="300"/>
        <end position="323"/>
    </location>
</feature>
<feature type="transmembrane region" description="Helical" evidence="9">
    <location>
        <begin position="275"/>
        <end position="294"/>
    </location>
</feature>
<feature type="transmembrane region" description="Helical" evidence="9">
    <location>
        <begin position="186"/>
        <end position="211"/>
    </location>
</feature>
<evidence type="ECO:0000256" key="9">
    <source>
        <dbReference type="SAM" id="Phobius"/>
    </source>
</evidence>
<feature type="transmembrane region" description="Helical" evidence="9">
    <location>
        <begin position="30"/>
        <end position="48"/>
    </location>
</feature>
<evidence type="ECO:0000313" key="12">
    <source>
        <dbReference type="Proteomes" id="UP000229681"/>
    </source>
</evidence>
<dbReference type="Pfam" id="PF00999">
    <property type="entry name" value="Na_H_Exchanger"/>
    <property type="match status" value="1"/>
</dbReference>
<evidence type="ECO:0000256" key="5">
    <source>
        <dbReference type="ARBA" id="ARBA00022692"/>
    </source>
</evidence>
<keyword evidence="8 9" id="KW-0472">Membrane</keyword>
<evidence type="ECO:0000256" key="3">
    <source>
        <dbReference type="ARBA" id="ARBA00022449"/>
    </source>
</evidence>
<evidence type="ECO:0000256" key="6">
    <source>
        <dbReference type="ARBA" id="ARBA00022989"/>
    </source>
</evidence>
<dbReference type="Gene3D" id="1.20.1530.20">
    <property type="match status" value="1"/>
</dbReference>
<feature type="transmembrane region" description="Helical" evidence="9">
    <location>
        <begin position="119"/>
        <end position="142"/>
    </location>
</feature>
<comment type="subcellular location">
    <subcellularLocation>
        <location evidence="1">Cell membrane</location>
        <topology evidence="1">Multi-pass membrane protein</topology>
    </subcellularLocation>
</comment>
<evidence type="ECO:0000313" key="11">
    <source>
        <dbReference type="EMBL" id="PJF34662.1"/>
    </source>
</evidence>
<organism evidence="11 12">
    <name type="scientific">Candidatus Thermofonsia Clade 1 bacterium</name>
    <dbReference type="NCBI Taxonomy" id="2364210"/>
    <lineage>
        <taxon>Bacteria</taxon>
        <taxon>Bacillati</taxon>
        <taxon>Chloroflexota</taxon>
        <taxon>Candidatus Thermofontia</taxon>
        <taxon>Candidatus Thermofonsia Clade 1</taxon>
    </lineage>
</organism>
<comment type="caution">
    <text evidence="11">The sequence shown here is derived from an EMBL/GenBank/DDBJ whole genome shotgun (WGS) entry which is preliminary data.</text>
</comment>
<protein>
    <submittedName>
        <fullName evidence="11">Potassium/proton antiporter</fullName>
    </submittedName>
</protein>
<feature type="transmembrane region" description="Helical" evidence="9">
    <location>
        <begin position="231"/>
        <end position="255"/>
    </location>
</feature>
<keyword evidence="3" id="KW-0050">Antiport</keyword>
<dbReference type="InterPro" id="IPR006153">
    <property type="entry name" value="Cation/H_exchanger_TM"/>
</dbReference>
<gene>
    <name evidence="11" type="ORF">CUN49_14540</name>
</gene>
<dbReference type="AlphaFoldDB" id="A0A2M8PAW1"/>
<accession>A0A2M8PAW1</accession>
<dbReference type="PANTHER" id="PTHR32507:SF7">
    <property type="entry name" value="K(+)_H(+) ANTIPORTER NHAP2"/>
    <property type="match status" value="1"/>
</dbReference>
<dbReference type="NCBIfam" id="NF003715">
    <property type="entry name" value="PRK05326.1-2"/>
    <property type="match status" value="1"/>
</dbReference>
<dbReference type="PANTHER" id="PTHR32507">
    <property type="entry name" value="NA(+)/H(+) ANTIPORTER 1"/>
    <property type="match status" value="1"/>
</dbReference>
<dbReference type="GO" id="GO:0005886">
    <property type="term" value="C:plasma membrane"/>
    <property type="evidence" value="ECO:0007669"/>
    <property type="project" value="UniProtKB-SubCell"/>
</dbReference>
<dbReference type="GO" id="GO:0015297">
    <property type="term" value="F:antiporter activity"/>
    <property type="evidence" value="ECO:0007669"/>
    <property type="project" value="UniProtKB-KW"/>
</dbReference>
<keyword evidence="5 9" id="KW-0812">Transmembrane</keyword>
<dbReference type="GO" id="GO:1902600">
    <property type="term" value="P:proton transmembrane transport"/>
    <property type="evidence" value="ECO:0007669"/>
    <property type="project" value="InterPro"/>
</dbReference>
<dbReference type="InterPro" id="IPR038770">
    <property type="entry name" value="Na+/solute_symporter_sf"/>
</dbReference>
<feature type="transmembrane region" description="Helical" evidence="9">
    <location>
        <begin position="55"/>
        <end position="75"/>
    </location>
</feature>
<evidence type="ECO:0000256" key="4">
    <source>
        <dbReference type="ARBA" id="ARBA00022475"/>
    </source>
</evidence>
<keyword evidence="6 9" id="KW-1133">Transmembrane helix</keyword>
<sequence>MAVELVLIVVAALLLLSVFASKAAGLLGVPSLLLFLLLGMLAGSEGLGGIAFDDAALAQAIGVVALALILFAGGLDTDWEVVRPTLRSGLSLATLGVIITAILVGFFAHAFLNFGLLEGLLLGAILSSTDAAAVFAVLRGRGVHLRGKLEPLLELEAGSNDPMAIFLTIALTSLVAQPIRPISELFVLFIQQIVLGVLGGVLIGLLGLWLLNRLRLEYDGLYPVLTLALAMLTYGATAALGGSGFLAVYLAGLLLGNRDFIHKKSLTRFHDGMAWLMQITMFLSLGLLVFPSRLVPMAGMGLVVALFLMLVARPFSALVALLFSRFTLRERLMVGWVGLRGAAPIILATFPLLAGLPKADTLFHLVFFAVLASVLLQGPTIVPIARWLGVEAPQLRRQSAPEISLKDSTVEIVLPPDSAAIGRQLL</sequence>
<dbReference type="NCBIfam" id="NF003716">
    <property type="entry name" value="PRK05326.1-3"/>
    <property type="match status" value="1"/>
</dbReference>
<name>A0A2M8PAW1_9CHLR</name>
<keyword evidence="7" id="KW-0406">Ion transport</keyword>
<evidence type="ECO:0000256" key="7">
    <source>
        <dbReference type="ARBA" id="ARBA00023065"/>
    </source>
</evidence>